<evidence type="ECO:0000313" key="2">
    <source>
        <dbReference type="EMBL" id="JAD24984.1"/>
    </source>
</evidence>
<reference evidence="2" key="2">
    <citation type="journal article" date="2015" name="Data Brief">
        <title>Shoot transcriptome of the giant reed, Arundo donax.</title>
        <authorList>
            <person name="Barrero R.A."/>
            <person name="Guerrero F.D."/>
            <person name="Moolhuijzen P."/>
            <person name="Goolsby J.A."/>
            <person name="Tidwell J."/>
            <person name="Bellgard S.E."/>
            <person name="Bellgard M.I."/>
        </authorList>
    </citation>
    <scope>NUCLEOTIDE SEQUENCE</scope>
    <source>
        <tissue evidence="2">Shoot tissue taken approximately 20 cm above the soil surface</tissue>
    </source>
</reference>
<protein>
    <recommendedName>
        <fullName evidence="3">Secreted protein</fullName>
    </recommendedName>
</protein>
<feature type="chain" id="PRO_5002061804" description="Secreted protein" evidence="1">
    <location>
        <begin position="20"/>
        <end position="64"/>
    </location>
</feature>
<dbReference type="AlphaFoldDB" id="A0A0A8YFK8"/>
<evidence type="ECO:0000256" key="1">
    <source>
        <dbReference type="SAM" id="SignalP"/>
    </source>
</evidence>
<name>A0A0A8YFK8_ARUDO</name>
<evidence type="ECO:0008006" key="3">
    <source>
        <dbReference type="Google" id="ProtNLM"/>
    </source>
</evidence>
<proteinExistence type="predicted"/>
<dbReference type="EMBL" id="GBRH01272911">
    <property type="protein sequence ID" value="JAD24984.1"/>
    <property type="molecule type" value="Transcribed_RNA"/>
</dbReference>
<sequence length="64" mass="7417">MIFTMSGLFWLSFSTQFNAISMHVSTWWQYASSEEPVHVACNLFLQFFLTRPINSSFGISAQFE</sequence>
<organism evidence="2">
    <name type="scientific">Arundo donax</name>
    <name type="common">Giant reed</name>
    <name type="synonym">Donax arundinaceus</name>
    <dbReference type="NCBI Taxonomy" id="35708"/>
    <lineage>
        <taxon>Eukaryota</taxon>
        <taxon>Viridiplantae</taxon>
        <taxon>Streptophyta</taxon>
        <taxon>Embryophyta</taxon>
        <taxon>Tracheophyta</taxon>
        <taxon>Spermatophyta</taxon>
        <taxon>Magnoliopsida</taxon>
        <taxon>Liliopsida</taxon>
        <taxon>Poales</taxon>
        <taxon>Poaceae</taxon>
        <taxon>PACMAD clade</taxon>
        <taxon>Arundinoideae</taxon>
        <taxon>Arundineae</taxon>
        <taxon>Arundo</taxon>
    </lineage>
</organism>
<feature type="signal peptide" evidence="1">
    <location>
        <begin position="1"/>
        <end position="19"/>
    </location>
</feature>
<accession>A0A0A8YFK8</accession>
<reference evidence="2" key="1">
    <citation type="submission" date="2014-09" db="EMBL/GenBank/DDBJ databases">
        <authorList>
            <person name="Magalhaes I.L.F."/>
            <person name="Oliveira U."/>
            <person name="Santos F.R."/>
            <person name="Vidigal T.H.D.A."/>
            <person name="Brescovit A.D."/>
            <person name="Santos A.J."/>
        </authorList>
    </citation>
    <scope>NUCLEOTIDE SEQUENCE</scope>
    <source>
        <tissue evidence="2">Shoot tissue taken approximately 20 cm above the soil surface</tissue>
    </source>
</reference>
<keyword evidence="1" id="KW-0732">Signal</keyword>